<evidence type="ECO:0000259" key="1">
    <source>
        <dbReference type="Pfam" id="PF25191"/>
    </source>
</evidence>
<name>A0A1W9KNU8_9BURK</name>
<evidence type="ECO:0000313" key="3">
    <source>
        <dbReference type="Proteomes" id="UP000192505"/>
    </source>
</evidence>
<protein>
    <recommendedName>
        <fullName evidence="1">DUF7832 domain-containing protein</fullName>
    </recommendedName>
</protein>
<sequence length="145" mass="16816">MPKLDDTNWHLNGGEFPPDLPEENAATHIGFFVAWAINQGLWDISPGTGESVAAQRVRDRTITGRTFLLEQCDGKLFSGMLNKEGSAFAQKYYERAYSKDYQRTLILDLESDYLVADSWANYDRMAEVIDQRYAKEKEKPWWKLW</sequence>
<accession>A0A1W9KNU8</accession>
<dbReference type="Pfam" id="PF25191">
    <property type="entry name" value="DUF7832"/>
    <property type="match status" value="1"/>
</dbReference>
<evidence type="ECO:0000313" key="2">
    <source>
        <dbReference type="EMBL" id="OQW85835.1"/>
    </source>
</evidence>
<dbReference type="AlphaFoldDB" id="A0A1W9KNU8"/>
<gene>
    <name evidence="2" type="ORF">BWK72_20245</name>
</gene>
<dbReference type="InterPro" id="IPR057154">
    <property type="entry name" value="DUF7832"/>
</dbReference>
<dbReference type="EMBL" id="MTEI01000032">
    <property type="protein sequence ID" value="OQW85835.1"/>
    <property type="molecule type" value="Genomic_DNA"/>
</dbReference>
<organism evidence="2 3">
    <name type="scientific">Rhodoferax ferrireducens</name>
    <dbReference type="NCBI Taxonomy" id="192843"/>
    <lineage>
        <taxon>Bacteria</taxon>
        <taxon>Pseudomonadati</taxon>
        <taxon>Pseudomonadota</taxon>
        <taxon>Betaproteobacteria</taxon>
        <taxon>Burkholderiales</taxon>
        <taxon>Comamonadaceae</taxon>
        <taxon>Rhodoferax</taxon>
    </lineage>
</organism>
<proteinExistence type="predicted"/>
<feature type="domain" description="DUF7832" evidence="1">
    <location>
        <begin position="3"/>
        <end position="113"/>
    </location>
</feature>
<reference evidence="2 3" key="1">
    <citation type="submission" date="2017-01" db="EMBL/GenBank/DDBJ databases">
        <title>Novel large sulfur bacteria in the metagenomes of groundwater-fed chemosynthetic microbial mats in the Lake Huron basin.</title>
        <authorList>
            <person name="Sharrar A.M."/>
            <person name="Flood B.E."/>
            <person name="Bailey J.V."/>
            <person name="Jones D.S."/>
            <person name="Biddanda B."/>
            <person name="Ruberg S.A."/>
            <person name="Marcus D.N."/>
            <person name="Dick G.J."/>
        </authorList>
    </citation>
    <scope>NUCLEOTIDE SEQUENCE [LARGE SCALE GENOMIC DNA]</scope>
    <source>
        <strain evidence="2">A7</strain>
    </source>
</reference>
<comment type="caution">
    <text evidence="2">The sequence shown here is derived from an EMBL/GenBank/DDBJ whole genome shotgun (WGS) entry which is preliminary data.</text>
</comment>
<dbReference type="Proteomes" id="UP000192505">
    <property type="component" value="Unassembled WGS sequence"/>
</dbReference>